<dbReference type="Gene3D" id="3.20.20.80">
    <property type="entry name" value="Glycosidases"/>
    <property type="match status" value="1"/>
</dbReference>
<dbReference type="SUPFAM" id="SSF51445">
    <property type="entry name" value="(Trans)glycosidases"/>
    <property type="match status" value="1"/>
</dbReference>
<proteinExistence type="inferred from homology"/>
<dbReference type="InterPro" id="IPR001223">
    <property type="entry name" value="Glyco_hydro18_cat"/>
</dbReference>
<dbReference type="GO" id="GO:0005576">
    <property type="term" value="C:extracellular region"/>
    <property type="evidence" value="ECO:0007669"/>
    <property type="project" value="TreeGrafter"/>
</dbReference>
<keyword evidence="5" id="KW-1185">Reference proteome</keyword>
<accession>A0A6A6VZN2</accession>
<dbReference type="InterPro" id="IPR050314">
    <property type="entry name" value="Glycosyl_Hydrlase_18"/>
</dbReference>
<dbReference type="Pfam" id="PF00704">
    <property type="entry name" value="Glyco_hydro_18"/>
    <property type="match status" value="1"/>
</dbReference>
<feature type="domain" description="GH18" evidence="3">
    <location>
        <begin position="6"/>
        <end position="391"/>
    </location>
</feature>
<dbReference type="PANTHER" id="PTHR11177:SF317">
    <property type="entry name" value="CHITINASE 12-RELATED"/>
    <property type="match status" value="1"/>
</dbReference>
<dbReference type="AlphaFoldDB" id="A0A6A6VZN2"/>
<keyword evidence="4" id="KW-0378">Hydrolase</keyword>
<dbReference type="GeneID" id="54488338"/>
<evidence type="ECO:0000313" key="5">
    <source>
        <dbReference type="Proteomes" id="UP000799437"/>
    </source>
</evidence>
<reference evidence="4" key="1">
    <citation type="journal article" date="2020" name="Stud. Mycol.">
        <title>101 Dothideomycetes genomes: a test case for predicting lifestyles and emergence of pathogens.</title>
        <authorList>
            <person name="Haridas S."/>
            <person name="Albert R."/>
            <person name="Binder M."/>
            <person name="Bloem J."/>
            <person name="Labutti K."/>
            <person name="Salamov A."/>
            <person name="Andreopoulos B."/>
            <person name="Baker S."/>
            <person name="Barry K."/>
            <person name="Bills G."/>
            <person name="Bluhm B."/>
            <person name="Cannon C."/>
            <person name="Castanera R."/>
            <person name="Culley D."/>
            <person name="Daum C."/>
            <person name="Ezra D."/>
            <person name="Gonzalez J."/>
            <person name="Henrissat B."/>
            <person name="Kuo A."/>
            <person name="Liang C."/>
            <person name="Lipzen A."/>
            <person name="Lutzoni F."/>
            <person name="Magnuson J."/>
            <person name="Mondo S."/>
            <person name="Nolan M."/>
            <person name="Ohm R."/>
            <person name="Pangilinan J."/>
            <person name="Park H.-J."/>
            <person name="Ramirez L."/>
            <person name="Alfaro M."/>
            <person name="Sun H."/>
            <person name="Tritt A."/>
            <person name="Yoshinaga Y."/>
            <person name="Zwiers L.-H."/>
            <person name="Turgeon B."/>
            <person name="Goodwin S."/>
            <person name="Spatafora J."/>
            <person name="Crous P."/>
            <person name="Grigoriev I."/>
        </authorList>
    </citation>
    <scope>NUCLEOTIDE SEQUENCE</scope>
    <source>
        <strain evidence="4">CBS 121739</strain>
    </source>
</reference>
<comment type="similarity">
    <text evidence="1">Belongs to the glycosyl hydrolase 18 family. Chitinase class V subfamily.</text>
</comment>
<protein>
    <recommendedName>
        <fullName evidence="2">chitinase</fullName>
        <ecNumber evidence="2">3.2.1.14</ecNumber>
    </recommendedName>
</protein>
<dbReference type="GO" id="GO:0008061">
    <property type="term" value="F:chitin binding"/>
    <property type="evidence" value="ECO:0007669"/>
    <property type="project" value="InterPro"/>
</dbReference>
<name>A0A6A6VZN2_9PEZI</name>
<organism evidence="4 5">
    <name type="scientific">Pseudovirgaria hyperparasitica</name>
    <dbReference type="NCBI Taxonomy" id="470096"/>
    <lineage>
        <taxon>Eukaryota</taxon>
        <taxon>Fungi</taxon>
        <taxon>Dikarya</taxon>
        <taxon>Ascomycota</taxon>
        <taxon>Pezizomycotina</taxon>
        <taxon>Dothideomycetes</taxon>
        <taxon>Dothideomycetes incertae sedis</taxon>
        <taxon>Acrospermales</taxon>
        <taxon>Acrospermaceae</taxon>
        <taxon>Pseudovirgaria</taxon>
    </lineage>
</organism>
<evidence type="ECO:0000256" key="1">
    <source>
        <dbReference type="ARBA" id="ARBA00008682"/>
    </source>
</evidence>
<dbReference type="SMART" id="SM00636">
    <property type="entry name" value="Glyco_18"/>
    <property type="match status" value="1"/>
</dbReference>
<dbReference type="InterPro" id="IPR017853">
    <property type="entry name" value="GH"/>
</dbReference>
<dbReference type="OrthoDB" id="76388at2759"/>
<sequence length="419" mass="47132">MDAEKSRVIGYYPSWASYSDKAFVPSDTNVQNLTHLVYGFALIQNDGQWYVHQDHFCVQTYSPNSSDHYDKYADVDRIFPGDDSEQDGNNVFGNVKQIVDLKSKYRHLKAIISIGGWRLSGNWSEAVANPGRRTKFVQTCMHCMYNFGWDGIDLAWVFPDGPVDAANYVELVKEFRQAIDDYSHKADTNKLTLSVVAPPKEENYKHLKITEMDQYVDYWTLMAYQFNGAAPKPDDSSVAIHNAPLYPSTLQSSATPFVVAHAIDYYSKVVKISPHKINLGIGLYGRGFYNTEGPGSSFGPFENDWLQTIYPCRDMPLVGASQEWDDTTKSAYSYDATRQMMVSYENAKSISSKLDFVRESRLGGVAFWDVTADAVGDKSLITQVAKSLGGSGLEGLDRTDNTINYPLSDKDNIKNRRTE</sequence>
<evidence type="ECO:0000256" key="2">
    <source>
        <dbReference type="ARBA" id="ARBA00012729"/>
    </source>
</evidence>
<dbReference type="EC" id="3.2.1.14" evidence="2"/>
<dbReference type="GO" id="GO:0006032">
    <property type="term" value="P:chitin catabolic process"/>
    <property type="evidence" value="ECO:0007669"/>
    <property type="project" value="TreeGrafter"/>
</dbReference>
<dbReference type="Proteomes" id="UP000799437">
    <property type="component" value="Unassembled WGS sequence"/>
</dbReference>
<dbReference type="Gene3D" id="3.10.50.10">
    <property type="match status" value="1"/>
</dbReference>
<dbReference type="GO" id="GO:0008843">
    <property type="term" value="F:endochitinase activity"/>
    <property type="evidence" value="ECO:0007669"/>
    <property type="project" value="UniProtKB-EC"/>
</dbReference>
<dbReference type="PANTHER" id="PTHR11177">
    <property type="entry name" value="CHITINASE"/>
    <property type="match status" value="1"/>
</dbReference>
<gene>
    <name evidence="4" type="ORF">EJ05DRAFT_502594</name>
</gene>
<evidence type="ECO:0000313" key="4">
    <source>
        <dbReference type="EMBL" id="KAF2756128.1"/>
    </source>
</evidence>
<dbReference type="InterPro" id="IPR029070">
    <property type="entry name" value="Chitinase_insertion_sf"/>
</dbReference>
<dbReference type="SUPFAM" id="SSF54556">
    <property type="entry name" value="Chitinase insertion domain"/>
    <property type="match status" value="1"/>
</dbReference>
<dbReference type="RefSeq" id="XP_033598579.1">
    <property type="nucleotide sequence ID" value="XM_033747284.1"/>
</dbReference>
<dbReference type="GO" id="GO:0005975">
    <property type="term" value="P:carbohydrate metabolic process"/>
    <property type="evidence" value="ECO:0007669"/>
    <property type="project" value="InterPro"/>
</dbReference>
<dbReference type="EMBL" id="ML996576">
    <property type="protein sequence ID" value="KAF2756128.1"/>
    <property type="molecule type" value="Genomic_DNA"/>
</dbReference>
<dbReference type="InterPro" id="IPR011583">
    <property type="entry name" value="Chitinase_II/V-like_cat"/>
</dbReference>
<dbReference type="PROSITE" id="PS51910">
    <property type="entry name" value="GH18_2"/>
    <property type="match status" value="1"/>
</dbReference>
<evidence type="ECO:0000259" key="3">
    <source>
        <dbReference type="PROSITE" id="PS51910"/>
    </source>
</evidence>